<protein>
    <submittedName>
        <fullName evidence="1">Uncharacterized protein</fullName>
    </submittedName>
</protein>
<gene>
    <name evidence="1" type="ORF">OLW01_08410</name>
</gene>
<dbReference type="Proteomes" id="UP001163726">
    <property type="component" value="Chromosome"/>
</dbReference>
<name>A0ABY7AHW6_9ALTE</name>
<keyword evidence="2" id="KW-1185">Reference proteome</keyword>
<accession>A0ABY7AHW6</accession>
<sequence>MLKLKRIDAVMVNSAVFENAAKQGNIPVSHFNAIKHGAHPVSMYIQKQYIKNHLHVLKQINQAIQQHYPKLNCRL</sequence>
<evidence type="ECO:0000313" key="2">
    <source>
        <dbReference type="Proteomes" id="UP001163726"/>
    </source>
</evidence>
<proteinExistence type="predicted"/>
<reference evidence="1" key="1">
    <citation type="submission" date="2022-10" db="EMBL/GenBank/DDBJ databases">
        <title>Catenovulum adriacola sp. nov. isolated in the Harbour of Susak.</title>
        <authorList>
            <person name="Schoch T."/>
            <person name="Reich S.J."/>
            <person name="Stoeferle S."/>
            <person name="Flaiz M."/>
            <person name="Kazda M."/>
            <person name="Riedel C.U."/>
            <person name="Duerre P."/>
        </authorList>
    </citation>
    <scope>NUCLEOTIDE SEQUENCE</scope>
    <source>
        <strain evidence="1">TS8</strain>
    </source>
</reference>
<organism evidence="1 2">
    <name type="scientific">Catenovulum adriaticum</name>
    <dbReference type="NCBI Taxonomy" id="2984846"/>
    <lineage>
        <taxon>Bacteria</taxon>
        <taxon>Pseudomonadati</taxon>
        <taxon>Pseudomonadota</taxon>
        <taxon>Gammaproteobacteria</taxon>
        <taxon>Alteromonadales</taxon>
        <taxon>Alteromonadaceae</taxon>
        <taxon>Catenovulum</taxon>
    </lineage>
</organism>
<evidence type="ECO:0000313" key="1">
    <source>
        <dbReference type="EMBL" id="WAJ69208.1"/>
    </source>
</evidence>
<dbReference type="EMBL" id="CP109965">
    <property type="protein sequence ID" value="WAJ69208.1"/>
    <property type="molecule type" value="Genomic_DNA"/>
</dbReference>
<dbReference type="RefSeq" id="WP_268073400.1">
    <property type="nucleotide sequence ID" value="NZ_CP109965.1"/>
</dbReference>